<evidence type="ECO:0000313" key="2">
    <source>
        <dbReference type="EMBL" id="MER7377190.1"/>
    </source>
</evidence>
<evidence type="ECO:0000256" key="1">
    <source>
        <dbReference type="SAM" id="Phobius"/>
    </source>
</evidence>
<gene>
    <name evidence="2" type="ORF">ABT384_31625</name>
</gene>
<evidence type="ECO:0000313" key="3">
    <source>
        <dbReference type="Proteomes" id="UP001486207"/>
    </source>
</evidence>
<keyword evidence="1" id="KW-1133">Transmembrane helix</keyword>
<accession>A0ABV1Y0E4</accession>
<name>A0ABV1Y0E4_9ACTN</name>
<proteinExistence type="predicted"/>
<feature type="transmembrane region" description="Helical" evidence="1">
    <location>
        <begin position="30"/>
        <end position="47"/>
    </location>
</feature>
<dbReference type="Proteomes" id="UP001486207">
    <property type="component" value="Unassembled WGS sequence"/>
</dbReference>
<comment type="caution">
    <text evidence="2">The sequence shown here is derived from an EMBL/GenBank/DDBJ whole genome shotgun (WGS) entry which is preliminary data.</text>
</comment>
<dbReference type="EMBL" id="JBEPFB010000017">
    <property type="protein sequence ID" value="MER7377190.1"/>
    <property type="molecule type" value="Genomic_DNA"/>
</dbReference>
<dbReference type="RefSeq" id="WP_190074147.1">
    <property type="nucleotide sequence ID" value="NZ_BNBM01000017.1"/>
</dbReference>
<keyword evidence="1" id="KW-0472">Membrane</keyword>
<reference evidence="2 3" key="1">
    <citation type="submission" date="2024-06" db="EMBL/GenBank/DDBJ databases">
        <title>The Natural Products Discovery Center: Release of the First 8490 Sequenced Strains for Exploring Actinobacteria Biosynthetic Diversity.</title>
        <authorList>
            <person name="Kalkreuter E."/>
            <person name="Kautsar S.A."/>
            <person name="Yang D."/>
            <person name="Bader C.D."/>
            <person name="Teijaro C.N."/>
            <person name="Fluegel L."/>
            <person name="Davis C.M."/>
            <person name="Simpson J.R."/>
            <person name="Lauterbach L."/>
            <person name="Steele A.D."/>
            <person name="Gui C."/>
            <person name="Meng S."/>
            <person name="Li G."/>
            <person name="Viehrig K."/>
            <person name="Ye F."/>
            <person name="Su P."/>
            <person name="Kiefer A.F."/>
            <person name="Nichols A."/>
            <person name="Cepeda A.J."/>
            <person name="Yan W."/>
            <person name="Fan B."/>
            <person name="Jiang Y."/>
            <person name="Adhikari A."/>
            <person name="Zheng C.-J."/>
            <person name="Schuster L."/>
            <person name="Cowan T.M."/>
            <person name="Smanski M.J."/>
            <person name="Chevrette M.G."/>
            <person name="De Carvalho L.P.S."/>
            <person name="Shen B."/>
        </authorList>
    </citation>
    <scope>NUCLEOTIDE SEQUENCE [LARGE SCALE GENOMIC DNA]</scope>
    <source>
        <strain evidence="2 3">NPDC000155</strain>
    </source>
</reference>
<keyword evidence="3" id="KW-1185">Reference proteome</keyword>
<keyword evidence="1" id="KW-0812">Transmembrane</keyword>
<feature type="transmembrane region" description="Helical" evidence="1">
    <location>
        <begin position="7"/>
        <end position="24"/>
    </location>
</feature>
<sequence>MNGPIDLRAAVLLLAGCGTTYIAFQHPAFGTALVVGIATITLLHILMEGR</sequence>
<protein>
    <submittedName>
        <fullName evidence="2">Uncharacterized protein</fullName>
    </submittedName>
</protein>
<organism evidence="2 3">
    <name type="scientific">Streptomyces lanatus</name>
    <dbReference type="NCBI Taxonomy" id="66900"/>
    <lineage>
        <taxon>Bacteria</taxon>
        <taxon>Bacillati</taxon>
        <taxon>Actinomycetota</taxon>
        <taxon>Actinomycetes</taxon>
        <taxon>Kitasatosporales</taxon>
        <taxon>Streptomycetaceae</taxon>
        <taxon>Streptomyces</taxon>
    </lineage>
</organism>